<dbReference type="InterPro" id="IPR003599">
    <property type="entry name" value="Ig_sub"/>
</dbReference>
<evidence type="ECO:0000256" key="3">
    <source>
        <dbReference type="SAM" id="MobiDB-lite"/>
    </source>
</evidence>
<dbReference type="InterPro" id="IPR007110">
    <property type="entry name" value="Ig-like_dom"/>
</dbReference>
<feature type="region of interest" description="Disordered" evidence="3">
    <location>
        <begin position="384"/>
        <end position="409"/>
    </location>
</feature>
<evidence type="ECO:0000313" key="7">
    <source>
        <dbReference type="WBParaSite" id="TREG1_104050.1"/>
    </source>
</evidence>
<reference evidence="7" key="2">
    <citation type="submission" date="2023-11" db="UniProtKB">
        <authorList>
            <consortium name="WormBaseParasite"/>
        </authorList>
    </citation>
    <scope>IDENTIFICATION</scope>
</reference>
<keyword evidence="4" id="KW-0472">Membrane</keyword>
<protein>
    <recommendedName>
        <fullName evidence="5">Ig-like domain-containing protein</fullName>
    </recommendedName>
</protein>
<dbReference type="InterPro" id="IPR013783">
    <property type="entry name" value="Ig-like_fold"/>
</dbReference>
<feature type="compositionally biased region" description="Low complexity" evidence="3">
    <location>
        <begin position="392"/>
        <end position="404"/>
    </location>
</feature>
<dbReference type="PANTHER" id="PTHR44170">
    <property type="entry name" value="PROTEIN SIDEKICK"/>
    <property type="match status" value="1"/>
</dbReference>
<dbReference type="PROSITE" id="PS50835">
    <property type="entry name" value="IG_LIKE"/>
    <property type="match status" value="2"/>
</dbReference>
<dbReference type="PANTHER" id="PTHR44170:SF6">
    <property type="entry name" value="CONTACTIN"/>
    <property type="match status" value="1"/>
</dbReference>
<dbReference type="AlphaFoldDB" id="A0AA85ILZ2"/>
<feature type="compositionally biased region" description="Low complexity" evidence="3">
    <location>
        <begin position="551"/>
        <end position="564"/>
    </location>
</feature>
<dbReference type="SMART" id="SM00408">
    <property type="entry name" value="IGc2"/>
    <property type="match status" value="2"/>
</dbReference>
<evidence type="ECO:0000259" key="5">
    <source>
        <dbReference type="PROSITE" id="PS50835"/>
    </source>
</evidence>
<feature type="region of interest" description="Disordered" evidence="3">
    <location>
        <begin position="546"/>
        <end position="576"/>
    </location>
</feature>
<dbReference type="InterPro" id="IPR036179">
    <property type="entry name" value="Ig-like_dom_sf"/>
</dbReference>
<dbReference type="SUPFAM" id="SSF48726">
    <property type="entry name" value="Immunoglobulin"/>
    <property type="match status" value="2"/>
</dbReference>
<dbReference type="Gene3D" id="2.60.40.10">
    <property type="entry name" value="Immunoglobulins"/>
    <property type="match status" value="2"/>
</dbReference>
<evidence type="ECO:0000313" key="6">
    <source>
        <dbReference type="Proteomes" id="UP000050795"/>
    </source>
</evidence>
<dbReference type="GO" id="GO:0098609">
    <property type="term" value="P:cell-cell adhesion"/>
    <property type="evidence" value="ECO:0007669"/>
    <property type="project" value="TreeGrafter"/>
</dbReference>
<dbReference type="SMART" id="SM00409">
    <property type="entry name" value="IG"/>
    <property type="match status" value="2"/>
</dbReference>
<dbReference type="WBParaSite" id="TREG1_104050.1">
    <property type="protein sequence ID" value="TREG1_104050.1"/>
    <property type="gene ID" value="TREG1_104050"/>
</dbReference>
<dbReference type="Pfam" id="PF13927">
    <property type="entry name" value="Ig_3"/>
    <property type="match status" value="1"/>
</dbReference>
<dbReference type="Proteomes" id="UP000050795">
    <property type="component" value="Unassembled WGS sequence"/>
</dbReference>
<accession>A0AA85ILZ2</accession>
<name>A0AA85ILZ2_TRIRE</name>
<keyword evidence="4" id="KW-0812">Transmembrane</keyword>
<evidence type="ECO:0000256" key="1">
    <source>
        <dbReference type="ARBA" id="ARBA00022737"/>
    </source>
</evidence>
<reference evidence="6" key="1">
    <citation type="submission" date="2022-06" db="EMBL/GenBank/DDBJ databases">
        <authorList>
            <person name="Berger JAMES D."/>
            <person name="Berger JAMES D."/>
        </authorList>
    </citation>
    <scope>NUCLEOTIDE SEQUENCE [LARGE SCALE GENOMIC DNA]</scope>
</reference>
<feature type="domain" description="Ig-like" evidence="5">
    <location>
        <begin position="60"/>
        <end position="154"/>
    </location>
</feature>
<keyword evidence="6" id="KW-1185">Reference proteome</keyword>
<evidence type="ECO:0000256" key="2">
    <source>
        <dbReference type="ARBA" id="ARBA00023157"/>
    </source>
</evidence>
<keyword evidence="2" id="KW-1015">Disulfide bond</keyword>
<feature type="transmembrane region" description="Helical" evidence="4">
    <location>
        <begin position="489"/>
        <end position="512"/>
    </location>
</feature>
<feature type="domain" description="Ig-like" evidence="5">
    <location>
        <begin position="193"/>
        <end position="286"/>
    </location>
</feature>
<evidence type="ECO:0000256" key="4">
    <source>
        <dbReference type="SAM" id="Phobius"/>
    </source>
</evidence>
<dbReference type="InterPro" id="IPR003598">
    <property type="entry name" value="Ig_sub2"/>
</dbReference>
<sequence length="794" mass="89282">MKIPLGSHINQQLRYFERKTSSRTQKNRKEMNLKVFPIKILLYWITLFLKGVHLSDTKVPMVVNHNNQIRLQVGDKLRLECPIHITSSGGLVSSNENSNSNQPEYNSGVMYNWKVRDLHDYSLDTNSHYRFSQQRRILEVTEPLQVSDSGNYTCLGVTGFGKREVTFEVHVRDPNINLLCAVPNVENTKAKAPCFVDTALKTNPSISLERAIGSSVTFNCEAEGTEPIKYRWFMGNAVADWITTGQGVRGPILTIDRVGREHTGQYTCQVSNAVGSLNYTYRLLVSEPPSATPKIIGPVQNYTFKNDDSATVIARIKCACDEPVIQWLKRVEPGEEMMYEQSGATKIPLPNARITEQNEVYVILGSWIDSPAIVEKTTAYTDRSKSIHDMDTSSSSSASEILSSENNDGKRSMYYHSKPNYAKQNHLGGEKKEQLFVTKLRFQKPLEKERHEGKYIVMTMSLSDVKSLEYIVIYVNVVQESAFLKGRRVLIYFLVPFSILLAVLGLIAYMFVFRRKRAPDHLISSSNERCILRTAELTPEAYHVIPNGKKSSSLHASSRQSSNSQNTGKPNYSFMGVQSVYPSNDNQYNQTQTGSELNNPYPNIQVNPSHFNQAVNFSQNTSMTSDPRLLLNISDDSSRVNSKASSGPIMNGNCMPNSSHPSHCLLPCPPNPHSITPPSNQSDIQQTMNNFNQFPAYFIGSSEKNLNPQVFNDNSIQQPTYQPAPFPGIMLNVPQPPSNVSDVSFDQYSAVSQSPVSSSTLTNHYTAPFGDFVHNENSDCKDFRQHFQPHYLRT</sequence>
<organism evidence="6 7">
    <name type="scientific">Trichobilharzia regenti</name>
    <name type="common">Nasal bird schistosome</name>
    <dbReference type="NCBI Taxonomy" id="157069"/>
    <lineage>
        <taxon>Eukaryota</taxon>
        <taxon>Metazoa</taxon>
        <taxon>Spiralia</taxon>
        <taxon>Lophotrochozoa</taxon>
        <taxon>Platyhelminthes</taxon>
        <taxon>Trematoda</taxon>
        <taxon>Digenea</taxon>
        <taxon>Strigeidida</taxon>
        <taxon>Schistosomatoidea</taxon>
        <taxon>Schistosomatidae</taxon>
        <taxon>Trichobilharzia</taxon>
    </lineage>
</organism>
<proteinExistence type="predicted"/>
<keyword evidence="1" id="KW-0677">Repeat</keyword>
<keyword evidence="4" id="KW-1133">Transmembrane helix</keyword>
<dbReference type="CDD" id="cd00096">
    <property type="entry name" value="Ig"/>
    <property type="match status" value="1"/>
</dbReference>
<dbReference type="GO" id="GO:0016020">
    <property type="term" value="C:membrane"/>
    <property type="evidence" value="ECO:0007669"/>
    <property type="project" value="UniProtKB-SubCell"/>
</dbReference>